<feature type="compositionally biased region" description="Polar residues" evidence="6">
    <location>
        <begin position="319"/>
        <end position="350"/>
    </location>
</feature>
<dbReference type="PROSITE" id="PS50115">
    <property type="entry name" value="ARFGAP"/>
    <property type="match status" value="1"/>
</dbReference>
<dbReference type="PANTHER" id="PTHR46395:SF1">
    <property type="entry name" value="ADP-RIBOSYLATION FACTOR GTPASE-ACTIVATING PROTEIN 1"/>
    <property type="match status" value="1"/>
</dbReference>
<sequence length="419" mass="45905">MSTVNFKKVLADLQTQEGNKNCIDCGAPNPQWASVTLGIFFCLECSGVHRSLGVHISFVRSVTMDKWSKEQLKRMELGGNKRALEFFQSQPDYRDGMSIREKYTSHFADLYREKLSAECEGRKFSVSSAPVSRSSSPRIANKKQTAASPKLGQAQRSFSSSSFNSNSSPNEVDQSNYTQKSKNEDYFARMGMVNESRPENVPPNQGGKYGGFGNPAYASTDRSSGSDPQDILSDPMAYLSKGWSMLSMGATVLASEGAKLAAVGAEKIQEQVLKPATETVTDPDFTRNVGSYVSTFGRTVTETGSRGLSMFSEYVNSVSQGGQRSTSSYGYANTDQSYNDYSSYEPSNNQSSNTYGSGLNNNSNSNNHDDYENENQGLLTSPSNGSTPRTAGANRLSPRSRKKTPAKSDNWENEEWSSF</sequence>
<evidence type="ECO:0000256" key="4">
    <source>
        <dbReference type="ARBA" id="ARBA00022833"/>
    </source>
</evidence>
<evidence type="ECO:0000256" key="2">
    <source>
        <dbReference type="ARBA" id="ARBA00022723"/>
    </source>
</evidence>
<evidence type="ECO:0000256" key="3">
    <source>
        <dbReference type="ARBA" id="ARBA00022771"/>
    </source>
</evidence>
<dbReference type="PRINTS" id="PR00405">
    <property type="entry name" value="REVINTRACTNG"/>
</dbReference>
<dbReference type="Pfam" id="PF01412">
    <property type="entry name" value="ArfGap"/>
    <property type="match status" value="1"/>
</dbReference>
<evidence type="ECO:0000313" key="8">
    <source>
        <dbReference type="EMBL" id="KAK9720701.1"/>
    </source>
</evidence>
<feature type="domain" description="Arf-GAP" evidence="7">
    <location>
        <begin position="7"/>
        <end position="124"/>
    </location>
</feature>
<keyword evidence="3 5" id="KW-0863">Zinc-finger</keyword>
<feature type="compositionally biased region" description="Polar residues" evidence="6">
    <location>
        <begin position="376"/>
        <end position="389"/>
    </location>
</feature>
<evidence type="ECO:0000256" key="1">
    <source>
        <dbReference type="ARBA" id="ARBA00022468"/>
    </source>
</evidence>
<dbReference type="CDD" id="cd08830">
    <property type="entry name" value="ArfGap_ArfGap1"/>
    <property type="match status" value="1"/>
</dbReference>
<dbReference type="SMART" id="SM00105">
    <property type="entry name" value="ArfGap"/>
    <property type="match status" value="1"/>
</dbReference>
<feature type="compositionally biased region" description="Low complexity" evidence="6">
    <location>
        <begin position="351"/>
        <end position="366"/>
    </location>
</feature>
<comment type="caution">
    <text evidence="8">The sequence shown here is derived from an EMBL/GenBank/DDBJ whole genome shotgun (WGS) entry which is preliminary data.</text>
</comment>
<reference evidence="8 9" key="1">
    <citation type="submission" date="2023-04" db="EMBL/GenBank/DDBJ databases">
        <title>Genome of Basidiobolus ranarum AG-B5.</title>
        <authorList>
            <person name="Stajich J.E."/>
            <person name="Carter-House D."/>
            <person name="Gryganskyi A."/>
        </authorList>
    </citation>
    <scope>NUCLEOTIDE SEQUENCE [LARGE SCALE GENOMIC DNA]</scope>
    <source>
        <strain evidence="8 9">AG-B5</strain>
    </source>
</reference>
<evidence type="ECO:0000256" key="5">
    <source>
        <dbReference type="PROSITE-ProRule" id="PRU00288"/>
    </source>
</evidence>
<dbReference type="Proteomes" id="UP001479436">
    <property type="component" value="Unassembled WGS sequence"/>
</dbReference>
<feature type="compositionally biased region" description="Low complexity" evidence="6">
    <location>
        <begin position="157"/>
        <end position="168"/>
    </location>
</feature>
<protein>
    <submittedName>
        <fullName evidence="8">Zn finger-containing GTPase- Activating Protein for ARF</fullName>
    </submittedName>
</protein>
<organism evidence="8 9">
    <name type="scientific">Basidiobolus ranarum</name>
    <dbReference type="NCBI Taxonomy" id="34480"/>
    <lineage>
        <taxon>Eukaryota</taxon>
        <taxon>Fungi</taxon>
        <taxon>Fungi incertae sedis</taxon>
        <taxon>Zoopagomycota</taxon>
        <taxon>Entomophthoromycotina</taxon>
        <taxon>Basidiobolomycetes</taxon>
        <taxon>Basidiobolales</taxon>
        <taxon>Basidiobolaceae</taxon>
        <taxon>Basidiobolus</taxon>
    </lineage>
</organism>
<dbReference type="InterPro" id="IPR037278">
    <property type="entry name" value="ARFGAP/RecO"/>
</dbReference>
<proteinExistence type="predicted"/>
<feature type="compositionally biased region" description="Low complexity" evidence="6">
    <location>
        <begin position="126"/>
        <end position="138"/>
    </location>
</feature>
<dbReference type="PANTHER" id="PTHR46395">
    <property type="entry name" value="ADP-RIBOSYLATION FACTOR GTPASE-ACTIVATING PROTEIN 1"/>
    <property type="match status" value="1"/>
</dbReference>
<keyword evidence="9" id="KW-1185">Reference proteome</keyword>
<accession>A0ABR2W5B4</accession>
<keyword evidence="4" id="KW-0862">Zinc</keyword>
<dbReference type="InterPro" id="IPR001164">
    <property type="entry name" value="ArfGAP_dom"/>
</dbReference>
<evidence type="ECO:0000313" key="9">
    <source>
        <dbReference type="Proteomes" id="UP001479436"/>
    </source>
</evidence>
<name>A0ABR2W5B4_9FUNG</name>
<evidence type="ECO:0000256" key="6">
    <source>
        <dbReference type="SAM" id="MobiDB-lite"/>
    </source>
</evidence>
<dbReference type="InterPro" id="IPR038508">
    <property type="entry name" value="ArfGAP_dom_sf"/>
</dbReference>
<feature type="region of interest" description="Disordered" evidence="6">
    <location>
        <begin position="126"/>
        <end position="179"/>
    </location>
</feature>
<feature type="region of interest" description="Disordered" evidence="6">
    <location>
        <begin position="319"/>
        <end position="419"/>
    </location>
</feature>
<keyword evidence="2" id="KW-0479">Metal-binding</keyword>
<dbReference type="Gene3D" id="1.10.220.150">
    <property type="entry name" value="Arf GTPase activating protein"/>
    <property type="match status" value="1"/>
</dbReference>
<gene>
    <name evidence="8" type="primary">GCS1_1</name>
    <name evidence="8" type="ORF">K7432_003979</name>
</gene>
<dbReference type="SUPFAM" id="SSF57863">
    <property type="entry name" value="ArfGap/RecO-like zinc finger"/>
    <property type="match status" value="1"/>
</dbReference>
<feature type="region of interest" description="Disordered" evidence="6">
    <location>
        <begin position="195"/>
        <end position="229"/>
    </location>
</feature>
<dbReference type="EMBL" id="JASJQH010007005">
    <property type="protein sequence ID" value="KAK9720701.1"/>
    <property type="molecule type" value="Genomic_DNA"/>
</dbReference>
<keyword evidence="1" id="KW-0343">GTPase activation</keyword>
<feature type="compositionally biased region" description="Polar residues" evidence="6">
    <location>
        <begin position="169"/>
        <end position="179"/>
    </location>
</feature>
<evidence type="ECO:0000259" key="7">
    <source>
        <dbReference type="PROSITE" id="PS50115"/>
    </source>
</evidence>